<evidence type="ECO:0000313" key="1">
    <source>
        <dbReference type="EMBL" id="VDO13912.1"/>
    </source>
</evidence>
<dbReference type="Proteomes" id="UP000280834">
    <property type="component" value="Unassembled WGS sequence"/>
</dbReference>
<name>A0A3P7W9Q2_9BILA</name>
<reference evidence="1 2" key="1">
    <citation type="submission" date="2018-11" db="EMBL/GenBank/DDBJ databases">
        <authorList>
            <consortium name="Pathogen Informatics"/>
        </authorList>
    </citation>
    <scope>NUCLEOTIDE SEQUENCE [LARGE SCALE GENOMIC DNA]</scope>
</reference>
<accession>A0A3P7W9Q2</accession>
<dbReference type="AlphaFoldDB" id="A0A3P7W9Q2"/>
<organism evidence="1 2">
    <name type="scientific">Brugia timori</name>
    <dbReference type="NCBI Taxonomy" id="42155"/>
    <lineage>
        <taxon>Eukaryota</taxon>
        <taxon>Metazoa</taxon>
        <taxon>Ecdysozoa</taxon>
        <taxon>Nematoda</taxon>
        <taxon>Chromadorea</taxon>
        <taxon>Rhabditida</taxon>
        <taxon>Spirurina</taxon>
        <taxon>Spiruromorpha</taxon>
        <taxon>Filarioidea</taxon>
        <taxon>Onchocercidae</taxon>
        <taxon>Brugia</taxon>
    </lineage>
</organism>
<protein>
    <submittedName>
        <fullName evidence="1">Uncharacterized protein</fullName>
    </submittedName>
</protein>
<dbReference type="EMBL" id="UZAG01002670">
    <property type="protein sequence ID" value="VDO13912.1"/>
    <property type="molecule type" value="Genomic_DNA"/>
</dbReference>
<gene>
    <name evidence="1" type="ORF">BTMF_LOCUS3048</name>
</gene>
<sequence>MLRYIQNKLILAFLYSFLQLSLLSYHNFFHLCCKKITNL</sequence>
<keyword evidence="2" id="KW-1185">Reference proteome</keyword>
<proteinExistence type="predicted"/>
<evidence type="ECO:0000313" key="2">
    <source>
        <dbReference type="Proteomes" id="UP000280834"/>
    </source>
</evidence>